<reference evidence="4" key="1">
    <citation type="submission" date="2019-09" db="EMBL/GenBank/DDBJ databases">
        <title>Draft genome information of white flower Hibiscus syriacus.</title>
        <authorList>
            <person name="Kim Y.-M."/>
        </authorList>
    </citation>
    <scope>NUCLEOTIDE SEQUENCE [LARGE SCALE GENOMIC DNA]</scope>
    <source>
        <strain evidence="4">YM2019G1</strain>
    </source>
</reference>
<name>A0A6A2YX49_HIBSY</name>
<proteinExistence type="inferred from homology"/>
<comment type="function">
    <text evidence="1">Essential component of the TIM23 complex, a complex that mediates the translocation of transit peptide-containing proteins across the mitochondrial inner membrane.</text>
</comment>
<comment type="similarity">
    <text evidence="1">Belongs to the TIM50 family.</text>
</comment>
<dbReference type="InterPro" id="IPR004274">
    <property type="entry name" value="FCP1_dom"/>
</dbReference>
<dbReference type="InterPro" id="IPR050365">
    <property type="entry name" value="TIM50"/>
</dbReference>
<evidence type="ECO:0000256" key="1">
    <source>
        <dbReference type="RuleBase" id="RU365079"/>
    </source>
</evidence>
<keyword evidence="5" id="KW-1185">Reference proteome</keyword>
<dbReference type="Gene3D" id="3.40.50.1000">
    <property type="entry name" value="HAD superfamily/HAD-like"/>
    <property type="match status" value="1"/>
</dbReference>
<dbReference type="Pfam" id="PF03031">
    <property type="entry name" value="NIF"/>
    <property type="match status" value="1"/>
</dbReference>
<dbReference type="AlphaFoldDB" id="A0A6A2YX49"/>
<dbReference type="InterPro" id="IPR036412">
    <property type="entry name" value="HAD-like_sf"/>
</dbReference>
<protein>
    <recommendedName>
        <fullName evidence="1">Mitochondrial import inner membrane translocase subunit TIM50</fullName>
    </recommendedName>
</protein>
<comment type="subcellular location">
    <subcellularLocation>
        <location evidence="1">Mitochondrion inner membrane</location>
        <topology evidence="1">Single-pass membrane protein</topology>
    </subcellularLocation>
</comment>
<dbReference type="PROSITE" id="PS50969">
    <property type="entry name" value="FCP1"/>
    <property type="match status" value="1"/>
</dbReference>
<organism evidence="4 5">
    <name type="scientific">Hibiscus syriacus</name>
    <name type="common">Rose of Sharon</name>
    <dbReference type="NCBI Taxonomy" id="106335"/>
    <lineage>
        <taxon>Eukaryota</taxon>
        <taxon>Viridiplantae</taxon>
        <taxon>Streptophyta</taxon>
        <taxon>Embryophyta</taxon>
        <taxon>Tracheophyta</taxon>
        <taxon>Spermatophyta</taxon>
        <taxon>Magnoliopsida</taxon>
        <taxon>eudicotyledons</taxon>
        <taxon>Gunneridae</taxon>
        <taxon>Pentapetalae</taxon>
        <taxon>rosids</taxon>
        <taxon>malvids</taxon>
        <taxon>Malvales</taxon>
        <taxon>Malvaceae</taxon>
        <taxon>Malvoideae</taxon>
        <taxon>Hibiscus</taxon>
    </lineage>
</organism>
<keyword evidence="1" id="KW-0653">Protein transport</keyword>
<dbReference type="SUPFAM" id="SSF56784">
    <property type="entry name" value="HAD-like"/>
    <property type="match status" value="1"/>
</dbReference>
<dbReference type="EMBL" id="VEPZ02001264">
    <property type="protein sequence ID" value="KAE8683605.1"/>
    <property type="molecule type" value="Genomic_DNA"/>
</dbReference>
<sequence>MMEEASVGDDVTIKTVMEYMINFREHIDSLVSGMRADVSSLCDEFSMLRDELHVDNQEVNEDEDDDDDDDDDYDDPNKYIVSVTPPARKLLIFYVNGVLAYFPRQPKDNFVVVIWSSNMRHNIDHVLEKLHLLSNHFLVTWDQANCKTYDNITYCKDLNDVWNAFPYFNDLNTLLVDDSPEKMIYNMKYNYIFPHPFDAAFHLGDNALEKGGNIREYLENLLNAPNVPDLVRNNPFSSD</sequence>
<feature type="region of interest" description="Disordered" evidence="2">
    <location>
        <begin position="54"/>
        <end position="77"/>
    </location>
</feature>
<evidence type="ECO:0000313" key="4">
    <source>
        <dbReference type="EMBL" id="KAE8683605.1"/>
    </source>
</evidence>
<comment type="subunit">
    <text evidence="1">Component of the TIM23 complex.</text>
</comment>
<keyword evidence="1" id="KW-0811">Translocation</keyword>
<keyword evidence="1" id="KW-0809">Transit peptide</keyword>
<feature type="compositionally biased region" description="Acidic residues" evidence="2">
    <location>
        <begin position="58"/>
        <end position="74"/>
    </location>
</feature>
<accession>A0A6A2YX49</accession>
<evidence type="ECO:0000256" key="2">
    <source>
        <dbReference type="SAM" id="MobiDB-lite"/>
    </source>
</evidence>
<dbReference type="Proteomes" id="UP000436088">
    <property type="component" value="Unassembled WGS sequence"/>
</dbReference>
<gene>
    <name evidence="4" type="ORF">F3Y22_tig00111199pilonHSYRG00094</name>
</gene>
<evidence type="ECO:0000259" key="3">
    <source>
        <dbReference type="PROSITE" id="PS50969"/>
    </source>
</evidence>
<dbReference type="GO" id="GO:0005744">
    <property type="term" value="C:TIM23 mitochondrial import inner membrane translocase complex"/>
    <property type="evidence" value="ECO:0007669"/>
    <property type="project" value="UniProtKB-UniRule"/>
</dbReference>
<dbReference type="PANTHER" id="PTHR12210">
    <property type="entry name" value="DULLARD PROTEIN PHOSPHATASE"/>
    <property type="match status" value="1"/>
</dbReference>
<feature type="domain" description="FCP1 homology" evidence="3">
    <location>
        <begin position="65"/>
        <end position="221"/>
    </location>
</feature>
<evidence type="ECO:0000313" key="5">
    <source>
        <dbReference type="Proteomes" id="UP000436088"/>
    </source>
</evidence>
<keyword evidence="1" id="KW-0496">Mitochondrion</keyword>
<dbReference type="InterPro" id="IPR023214">
    <property type="entry name" value="HAD_sf"/>
</dbReference>
<dbReference type="GO" id="GO:0015031">
    <property type="term" value="P:protein transport"/>
    <property type="evidence" value="ECO:0007669"/>
    <property type="project" value="UniProtKB-KW"/>
</dbReference>
<keyword evidence="1" id="KW-0813">Transport</keyword>
<comment type="caution">
    <text evidence="4">The sequence shown here is derived from an EMBL/GenBank/DDBJ whole genome shotgun (WGS) entry which is preliminary data.</text>
</comment>